<protein>
    <submittedName>
        <fullName evidence="2">Uncharacterized protein</fullName>
    </submittedName>
</protein>
<comment type="caution">
    <text evidence="2">The sequence shown here is derived from an EMBL/GenBank/DDBJ whole genome shotgun (WGS) entry which is preliminary data.</text>
</comment>
<dbReference type="PROSITE" id="PS51318">
    <property type="entry name" value="TAT"/>
    <property type="match status" value="1"/>
</dbReference>
<keyword evidence="3" id="KW-1185">Reference proteome</keyword>
<keyword evidence="1" id="KW-0732">Signal</keyword>
<evidence type="ECO:0000313" key="3">
    <source>
        <dbReference type="Proteomes" id="UP001180551"/>
    </source>
</evidence>
<evidence type="ECO:0000313" key="2">
    <source>
        <dbReference type="EMBL" id="MDT0458480.1"/>
    </source>
</evidence>
<evidence type="ECO:0000256" key="1">
    <source>
        <dbReference type="SAM" id="SignalP"/>
    </source>
</evidence>
<dbReference type="InterPro" id="IPR006311">
    <property type="entry name" value="TAT_signal"/>
</dbReference>
<organism evidence="2 3">
    <name type="scientific">Streptomyces mooreae</name>
    <dbReference type="NCBI Taxonomy" id="3075523"/>
    <lineage>
        <taxon>Bacteria</taxon>
        <taxon>Bacillati</taxon>
        <taxon>Actinomycetota</taxon>
        <taxon>Actinomycetes</taxon>
        <taxon>Kitasatosporales</taxon>
        <taxon>Streptomycetaceae</taxon>
        <taxon>Streptomyces</taxon>
    </lineage>
</organism>
<feature type="chain" id="PRO_5046196096" evidence="1">
    <location>
        <begin position="33"/>
        <end position="149"/>
    </location>
</feature>
<proteinExistence type="predicted"/>
<dbReference type="RefSeq" id="WP_311625560.1">
    <property type="nucleotide sequence ID" value="NZ_JAVRFE010000031.1"/>
</dbReference>
<reference evidence="2" key="1">
    <citation type="submission" date="2024-05" db="EMBL/GenBank/DDBJ databases">
        <title>30 novel species of actinomycetes from the DSMZ collection.</title>
        <authorList>
            <person name="Nouioui I."/>
        </authorList>
    </citation>
    <scope>NUCLEOTIDE SEQUENCE</scope>
    <source>
        <strain evidence="2">DSM 41527</strain>
    </source>
</reference>
<accession>A0ABU2TC07</accession>
<dbReference type="EMBL" id="JAVRFE010000031">
    <property type="protein sequence ID" value="MDT0458480.1"/>
    <property type="molecule type" value="Genomic_DNA"/>
</dbReference>
<feature type="signal peptide" evidence="1">
    <location>
        <begin position="1"/>
        <end position="32"/>
    </location>
</feature>
<gene>
    <name evidence="2" type="ORF">RM550_22555</name>
</gene>
<sequence>MSSRSALRRSLVALTFAAAVVPVAGSPATAAAAAVTPPIHLYDLSRHDSVKPRTFAVTQHDGLSALYWAHWGAKTQTGTGTMRINDCTPSCAEGHIRVLSGAHLQVRGTRVDQGRRYYRQYRITHPAFTPQERRMYSQWTNAYVPSDFG</sequence>
<dbReference type="Proteomes" id="UP001180551">
    <property type="component" value="Unassembled WGS sequence"/>
</dbReference>
<name>A0ABU2TC07_9ACTN</name>